<feature type="domain" description="Response regulatory" evidence="2">
    <location>
        <begin position="8"/>
        <end position="122"/>
    </location>
</feature>
<reference evidence="4 5" key="1">
    <citation type="submission" date="2019-01" db="EMBL/GenBank/DDBJ databases">
        <title>Spirosoma flava sp. nov., a propanil-degrading bacterium isolated from herbicide-contaminated soil.</title>
        <authorList>
            <person name="Zhang L."/>
            <person name="Jiang J.-D."/>
        </authorList>
    </citation>
    <scope>NUCLEOTIDE SEQUENCE [LARGE SCALE GENOMIC DNA]</scope>
    <source>
        <strain evidence="4 5">TY50</strain>
    </source>
</reference>
<evidence type="ECO:0000313" key="4">
    <source>
        <dbReference type="EMBL" id="RYC68756.1"/>
    </source>
</evidence>
<feature type="domain" description="HTH LytTR-type" evidence="3">
    <location>
        <begin position="142"/>
        <end position="233"/>
    </location>
</feature>
<dbReference type="Gene3D" id="3.40.50.2300">
    <property type="match status" value="1"/>
</dbReference>
<sequence>MKASRSASILLVEDDIVEGIWLRQTVEAMGFSSPFLVHSTDLAKEVIRHHQPQLIICDLFFDKLPKGLMLLQEFAERGSQFIMITSSIDGSFYEKTRSIGVGAHLVKPFHPITLQSTIDTVLTSLPQLPSTEKTHLFIRGAQNKQVRVDFQDIMYLYSERNYTFIKTIHGRHTIKRSLSKMLGGLDSRFIRVHNSYAVNIDYLKSVAASTLLVDKDVVPIGRSYRKNLSGLIK</sequence>
<dbReference type="SMART" id="SM00448">
    <property type="entry name" value="REC"/>
    <property type="match status" value="1"/>
</dbReference>
<proteinExistence type="predicted"/>
<dbReference type="InterPro" id="IPR007492">
    <property type="entry name" value="LytTR_DNA-bd_dom"/>
</dbReference>
<dbReference type="SUPFAM" id="SSF52172">
    <property type="entry name" value="CheY-like"/>
    <property type="match status" value="1"/>
</dbReference>
<dbReference type="InterPro" id="IPR046947">
    <property type="entry name" value="LytR-like"/>
</dbReference>
<dbReference type="InterPro" id="IPR001789">
    <property type="entry name" value="Sig_transdc_resp-reg_receiver"/>
</dbReference>
<feature type="modified residue" description="4-aspartylphosphate" evidence="1">
    <location>
        <position position="58"/>
    </location>
</feature>
<dbReference type="AlphaFoldDB" id="A0A4Q2UI22"/>
<comment type="caution">
    <text evidence="4">The sequence shown here is derived from an EMBL/GenBank/DDBJ whole genome shotgun (WGS) entry which is preliminary data.</text>
</comment>
<dbReference type="PANTHER" id="PTHR37299:SF1">
    <property type="entry name" value="STAGE 0 SPORULATION PROTEIN A HOMOLOG"/>
    <property type="match status" value="1"/>
</dbReference>
<gene>
    <name evidence="4" type="ORF">EQG79_15120</name>
</gene>
<name>A0A4Q2UI22_9BACT</name>
<dbReference type="PROSITE" id="PS50110">
    <property type="entry name" value="RESPONSE_REGULATORY"/>
    <property type="match status" value="1"/>
</dbReference>
<evidence type="ECO:0000259" key="2">
    <source>
        <dbReference type="PROSITE" id="PS50110"/>
    </source>
</evidence>
<dbReference type="SMART" id="SM00850">
    <property type="entry name" value="LytTR"/>
    <property type="match status" value="1"/>
</dbReference>
<dbReference type="PANTHER" id="PTHR37299">
    <property type="entry name" value="TRANSCRIPTIONAL REGULATOR-RELATED"/>
    <property type="match status" value="1"/>
</dbReference>
<organism evidence="4 5">
    <name type="scientific">Spirosoma sordidisoli</name>
    <dbReference type="NCBI Taxonomy" id="2502893"/>
    <lineage>
        <taxon>Bacteria</taxon>
        <taxon>Pseudomonadati</taxon>
        <taxon>Bacteroidota</taxon>
        <taxon>Cytophagia</taxon>
        <taxon>Cytophagales</taxon>
        <taxon>Cytophagaceae</taxon>
        <taxon>Spirosoma</taxon>
    </lineage>
</organism>
<dbReference type="Gene3D" id="2.40.50.1020">
    <property type="entry name" value="LytTr DNA-binding domain"/>
    <property type="match status" value="1"/>
</dbReference>
<evidence type="ECO:0000259" key="3">
    <source>
        <dbReference type="PROSITE" id="PS50930"/>
    </source>
</evidence>
<keyword evidence="1" id="KW-0597">Phosphoprotein</keyword>
<dbReference type="InterPro" id="IPR011006">
    <property type="entry name" value="CheY-like_superfamily"/>
</dbReference>
<dbReference type="PROSITE" id="PS50930">
    <property type="entry name" value="HTH_LYTTR"/>
    <property type="match status" value="1"/>
</dbReference>
<dbReference type="Proteomes" id="UP000290407">
    <property type="component" value="Unassembled WGS sequence"/>
</dbReference>
<keyword evidence="5" id="KW-1185">Reference proteome</keyword>
<protein>
    <submittedName>
        <fullName evidence="4">Response regulator transcription factor</fullName>
    </submittedName>
</protein>
<dbReference type="RefSeq" id="WP_077921649.1">
    <property type="nucleotide sequence ID" value="NZ_SBLB01000004.1"/>
</dbReference>
<accession>A0A4Q2UI22</accession>
<dbReference type="Pfam" id="PF04397">
    <property type="entry name" value="LytTR"/>
    <property type="match status" value="1"/>
</dbReference>
<dbReference type="Pfam" id="PF00072">
    <property type="entry name" value="Response_reg"/>
    <property type="match status" value="1"/>
</dbReference>
<dbReference type="EMBL" id="SBLB01000004">
    <property type="protein sequence ID" value="RYC68756.1"/>
    <property type="molecule type" value="Genomic_DNA"/>
</dbReference>
<dbReference type="GO" id="GO:0003677">
    <property type="term" value="F:DNA binding"/>
    <property type="evidence" value="ECO:0007669"/>
    <property type="project" value="InterPro"/>
</dbReference>
<dbReference type="GO" id="GO:0000156">
    <property type="term" value="F:phosphorelay response regulator activity"/>
    <property type="evidence" value="ECO:0007669"/>
    <property type="project" value="InterPro"/>
</dbReference>
<evidence type="ECO:0000256" key="1">
    <source>
        <dbReference type="PROSITE-ProRule" id="PRU00169"/>
    </source>
</evidence>
<evidence type="ECO:0000313" key="5">
    <source>
        <dbReference type="Proteomes" id="UP000290407"/>
    </source>
</evidence>